<feature type="compositionally biased region" description="Acidic residues" evidence="1">
    <location>
        <begin position="1"/>
        <end position="13"/>
    </location>
</feature>
<feature type="region of interest" description="Disordered" evidence="1">
    <location>
        <begin position="1"/>
        <end position="44"/>
    </location>
</feature>
<dbReference type="OrthoDB" id="2953545at2759"/>
<reference evidence="2" key="1">
    <citation type="journal article" date="2020" name="Nat. Commun.">
        <title>Large-scale genome sequencing of mycorrhizal fungi provides insights into the early evolution of symbiotic traits.</title>
        <authorList>
            <person name="Miyauchi S."/>
            <person name="Kiss E."/>
            <person name="Kuo A."/>
            <person name="Drula E."/>
            <person name="Kohler A."/>
            <person name="Sanchez-Garcia M."/>
            <person name="Morin E."/>
            <person name="Andreopoulos B."/>
            <person name="Barry K.W."/>
            <person name="Bonito G."/>
            <person name="Buee M."/>
            <person name="Carver A."/>
            <person name="Chen C."/>
            <person name="Cichocki N."/>
            <person name="Clum A."/>
            <person name="Culley D."/>
            <person name="Crous P.W."/>
            <person name="Fauchery L."/>
            <person name="Girlanda M."/>
            <person name="Hayes R.D."/>
            <person name="Keri Z."/>
            <person name="LaButti K."/>
            <person name="Lipzen A."/>
            <person name="Lombard V."/>
            <person name="Magnuson J."/>
            <person name="Maillard F."/>
            <person name="Murat C."/>
            <person name="Nolan M."/>
            <person name="Ohm R.A."/>
            <person name="Pangilinan J."/>
            <person name="Pereira M.F."/>
            <person name="Perotto S."/>
            <person name="Peter M."/>
            <person name="Pfister S."/>
            <person name="Riley R."/>
            <person name="Sitrit Y."/>
            <person name="Stielow J.B."/>
            <person name="Szollosi G."/>
            <person name="Zifcakova L."/>
            <person name="Stursova M."/>
            <person name="Spatafora J.W."/>
            <person name="Tedersoo L."/>
            <person name="Vaario L.M."/>
            <person name="Yamada A."/>
            <person name="Yan M."/>
            <person name="Wang P."/>
            <person name="Xu J."/>
            <person name="Bruns T."/>
            <person name="Baldrian P."/>
            <person name="Vilgalys R."/>
            <person name="Dunand C."/>
            <person name="Henrissat B."/>
            <person name="Grigoriev I.V."/>
            <person name="Hibbett D."/>
            <person name="Nagy L.G."/>
            <person name="Martin F.M."/>
        </authorList>
    </citation>
    <scope>NUCLEOTIDE SEQUENCE</scope>
    <source>
        <strain evidence="2">UH-Tt-Lm1</strain>
    </source>
</reference>
<gene>
    <name evidence="2" type="ORF">BJ322DRAFT_1113247</name>
</gene>
<dbReference type="AlphaFoldDB" id="A0A9P6L1P7"/>
<accession>A0A9P6L1P7</accession>
<proteinExistence type="predicted"/>
<protein>
    <submittedName>
        <fullName evidence="2">Uncharacterized protein</fullName>
    </submittedName>
</protein>
<dbReference type="Proteomes" id="UP000736335">
    <property type="component" value="Unassembled WGS sequence"/>
</dbReference>
<comment type="caution">
    <text evidence="2">The sequence shown here is derived from an EMBL/GenBank/DDBJ whole genome shotgun (WGS) entry which is preliminary data.</text>
</comment>
<name>A0A9P6L1P7_9AGAM</name>
<feature type="region of interest" description="Disordered" evidence="1">
    <location>
        <begin position="447"/>
        <end position="476"/>
    </location>
</feature>
<reference evidence="2" key="2">
    <citation type="submission" date="2020-11" db="EMBL/GenBank/DDBJ databases">
        <authorList>
            <consortium name="DOE Joint Genome Institute"/>
            <person name="Kuo A."/>
            <person name="Miyauchi S."/>
            <person name="Kiss E."/>
            <person name="Drula E."/>
            <person name="Kohler A."/>
            <person name="Sanchez-Garcia M."/>
            <person name="Andreopoulos B."/>
            <person name="Barry K.W."/>
            <person name="Bonito G."/>
            <person name="Buee M."/>
            <person name="Carver A."/>
            <person name="Chen C."/>
            <person name="Cichocki N."/>
            <person name="Clum A."/>
            <person name="Culley D."/>
            <person name="Crous P.W."/>
            <person name="Fauchery L."/>
            <person name="Girlanda M."/>
            <person name="Hayes R."/>
            <person name="Keri Z."/>
            <person name="Labutti K."/>
            <person name="Lipzen A."/>
            <person name="Lombard V."/>
            <person name="Magnuson J."/>
            <person name="Maillard F."/>
            <person name="Morin E."/>
            <person name="Murat C."/>
            <person name="Nolan M."/>
            <person name="Ohm R."/>
            <person name="Pangilinan J."/>
            <person name="Pereira M."/>
            <person name="Perotto S."/>
            <person name="Peter M."/>
            <person name="Riley R."/>
            <person name="Sitrit Y."/>
            <person name="Stielow B."/>
            <person name="Szollosi G."/>
            <person name="Zifcakova L."/>
            <person name="Stursova M."/>
            <person name="Spatafora J.W."/>
            <person name="Tedersoo L."/>
            <person name="Vaario L.-M."/>
            <person name="Yamada A."/>
            <person name="Yan M."/>
            <person name="Wang P."/>
            <person name="Xu J."/>
            <person name="Bruns T."/>
            <person name="Baldrian P."/>
            <person name="Vilgalys R."/>
            <person name="Henrissat B."/>
            <person name="Grigoriev I.V."/>
            <person name="Hibbett D."/>
            <person name="Nagy L.G."/>
            <person name="Martin F.M."/>
        </authorList>
    </citation>
    <scope>NUCLEOTIDE SEQUENCE</scope>
    <source>
        <strain evidence="2">UH-Tt-Lm1</strain>
    </source>
</reference>
<organism evidence="2 3">
    <name type="scientific">Thelephora terrestris</name>
    <dbReference type="NCBI Taxonomy" id="56493"/>
    <lineage>
        <taxon>Eukaryota</taxon>
        <taxon>Fungi</taxon>
        <taxon>Dikarya</taxon>
        <taxon>Basidiomycota</taxon>
        <taxon>Agaricomycotina</taxon>
        <taxon>Agaricomycetes</taxon>
        <taxon>Thelephorales</taxon>
        <taxon>Thelephoraceae</taxon>
        <taxon>Thelephora</taxon>
    </lineage>
</organism>
<sequence length="476" mass="53548">MANDLEDASDDEGDGSHSDDADEDFEDLLPESTDEPIDGIKNSPEDWLEINGQRYLKASVVSQHLKANRSKNVVERTLRVGDLAATFVRTGSLVCLVVLQAIGINKDRQTRHVIGIETLRNPKEDYVVHGEVLHIVQASSNMWSWPSRDFLKVTEPKKSKHKKSAVRDFTLSVPGPLCYRINPEVHSVPQPSFSSLPDPDPPVQYHLTWVFCTDDLENLLHLMWADFQPEDPQDLNAKVKLLPQVWGSFPYMDDSGAAAFVAGAFLPEVLTMELGKKTKQHCPLCHEVKRLEELRGHIGLHILWRLFGVEEDLATKIEDNPCGFCGGNMCSTRLDTTTGKGKWQVNSNCRLRCRFKYGAAQKSTNHSPCTNIPIYCPHCSGTIWKYNAVSHIISRHKDLLDNASIDPDFVLDIQLGKDEEATMGIPNDIATKYHASYPHLFPREEDLNAMEVQGTKQPKKRASCAKTASQNKRQRR</sequence>
<feature type="compositionally biased region" description="Polar residues" evidence="1">
    <location>
        <begin position="466"/>
        <end position="476"/>
    </location>
</feature>
<evidence type="ECO:0000256" key="1">
    <source>
        <dbReference type="SAM" id="MobiDB-lite"/>
    </source>
</evidence>
<feature type="compositionally biased region" description="Acidic residues" evidence="1">
    <location>
        <begin position="20"/>
        <end position="37"/>
    </location>
</feature>
<evidence type="ECO:0000313" key="3">
    <source>
        <dbReference type="Proteomes" id="UP000736335"/>
    </source>
</evidence>
<keyword evidence="3" id="KW-1185">Reference proteome</keyword>
<evidence type="ECO:0000313" key="2">
    <source>
        <dbReference type="EMBL" id="KAF9779439.1"/>
    </source>
</evidence>
<dbReference type="EMBL" id="WIUZ02000019">
    <property type="protein sequence ID" value="KAF9779439.1"/>
    <property type="molecule type" value="Genomic_DNA"/>
</dbReference>